<evidence type="ECO:0000256" key="5">
    <source>
        <dbReference type="ARBA" id="ARBA00023167"/>
    </source>
</evidence>
<dbReference type="InterPro" id="IPR000277">
    <property type="entry name" value="Cys/Met-Metab_PyrdxlP-dep_enz"/>
</dbReference>
<evidence type="ECO:0000256" key="9">
    <source>
        <dbReference type="ARBA" id="ARBA00093596"/>
    </source>
</evidence>
<protein>
    <recommendedName>
        <fullName evidence="9">plant cystathionine gamma-synthase</fullName>
        <ecNumber evidence="9">2.5.1.160</ecNumber>
    </recommendedName>
</protein>
<dbReference type="Pfam" id="PF01053">
    <property type="entry name" value="Cys_Met_Meta_PP"/>
    <property type="match status" value="1"/>
</dbReference>
<dbReference type="InterPro" id="IPR054542">
    <property type="entry name" value="Cys_met_metab_PP"/>
</dbReference>
<evidence type="ECO:0000313" key="12">
    <source>
        <dbReference type="EMBL" id="CAA0264041.1"/>
    </source>
</evidence>
<dbReference type="OrthoDB" id="3512640at2759"/>
<dbReference type="PIRSF" id="PIRSF001434">
    <property type="entry name" value="CGS"/>
    <property type="match status" value="1"/>
</dbReference>
<dbReference type="Gene3D" id="3.90.1150.10">
    <property type="entry name" value="Aspartate Aminotransferase, domain 1"/>
    <property type="match status" value="1"/>
</dbReference>
<evidence type="ECO:0000256" key="2">
    <source>
        <dbReference type="ARBA" id="ARBA00009077"/>
    </source>
</evidence>
<evidence type="ECO:0000256" key="11">
    <source>
        <dbReference type="RuleBase" id="RU362118"/>
    </source>
</evidence>
<comment type="pathway">
    <text evidence="6">Amino-acid biosynthesis; L-methionine biosynthesis via de novo pathway; L-cystathionine from O-succinyl-L-homoserine: step 1/1.</text>
</comment>
<gene>
    <name evidence="12" type="ORF">C24_LOCUS3277</name>
</gene>
<comment type="cofactor">
    <cofactor evidence="1 11">
        <name>pyridoxal 5'-phosphate</name>
        <dbReference type="ChEBI" id="CHEBI:597326"/>
    </cofactor>
</comment>
<dbReference type="InterPro" id="IPR015421">
    <property type="entry name" value="PyrdxlP-dep_Trfase_major"/>
</dbReference>
<evidence type="ECO:0000256" key="6">
    <source>
        <dbReference type="ARBA" id="ARBA00060510"/>
    </source>
</evidence>
<name>A0A5S9WIG0_ARATH</name>
<dbReference type="EC" id="2.5.1.160" evidence="9"/>
<dbReference type="InterPro" id="IPR015422">
    <property type="entry name" value="PyrdxlP-dep_Trfase_small"/>
</dbReference>
<dbReference type="Proteomes" id="UP000434276">
    <property type="component" value="Unassembled WGS sequence"/>
</dbReference>
<reference evidence="12 13" key="1">
    <citation type="submission" date="2019-12" db="EMBL/GenBank/DDBJ databases">
        <authorList>
            <person name="Jiao W.-B."/>
            <person name="Schneeberger K."/>
        </authorList>
    </citation>
    <scope>NUCLEOTIDE SEQUENCE [LARGE SCALE GENOMIC DNA]</scope>
    <source>
        <strain evidence="13">cv. C24</strain>
    </source>
</reference>
<dbReference type="GO" id="GO:0003962">
    <property type="term" value="F:cystathionine gamma-synthase activity"/>
    <property type="evidence" value="ECO:0007669"/>
    <property type="project" value="InterPro"/>
</dbReference>
<dbReference type="AlphaFoldDB" id="A0A5S9WIG0"/>
<dbReference type="PROSITE" id="PS00868">
    <property type="entry name" value="CYS_MET_METAB_PP"/>
    <property type="match status" value="1"/>
</dbReference>
<evidence type="ECO:0000256" key="1">
    <source>
        <dbReference type="ARBA" id="ARBA00001933"/>
    </source>
</evidence>
<comment type="catalytic activity">
    <reaction evidence="7">
        <text>O-succinyl-L-homoserine + L-cysteine = L,L-cystathionine + succinate + H(+)</text>
        <dbReference type="Rhea" id="RHEA:20397"/>
        <dbReference type="ChEBI" id="CHEBI:15378"/>
        <dbReference type="ChEBI" id="CHEBI:30031"/>
        <dbReference type="ChEBI" id="CHEBI:35235"/>
        <dbReference type="ChEBI" id="CHEBI:57661"/>
        <dbReference type="ChEBI" id="CHEBI:58161"/>
    </reaction>
</comment>
<keyword evidence="3" id="KW-0028">Amino-acid biosynthesis</keyword>
<dbReference type="PANTHER" id="PTHR43379:SF1">
    <property type="entry name" value="CYSTATHIONINE GAMMA-SYNTHASE 1, CHLOROPLASTIC-RELATED"/>
    <property type="match status" value="1"/>
</dbReference>
<feature type="modified residue" description="N6-(pyridoxal phosphate)lysine" evidence="10">
    <location>
        <position position="200"/>
    </location>
</feature>
<keyword evidence="4 10" id="KW-0663">Pyridoxal phosphate</keyword>
<dbReference type="GO" id="GO:0030170">
    <property type="term" value="F:pyridoxal phosphate binding"/>
    <property type="evidence" value="ECO:0007669"/>
    <property type="project" value="InterPro"/>
</dbReference>
<comment type="similarity">
    <text evidence="2 11">Belongs to the trans-sulfuration enzymes family.</text>
</comment>
<dbReference type="FunFam" id="3.40.640.10:FF:000046">
    <property type="entry name" value="Cystathionine gamma-lyase"/>
    <property type="match status" value="1"/>
</dbReference>
<evidence type="ECO:0000256" key="8">
    <source>
        <dbReference type="ARBA" id="ARBA00093261"/>
    </source>
</evidence>
<evidence type="ECO:0000256" key="3">
    <source>
        <dbReference type="ARBA" id="ARBA00022605"/>
    </source>
</evidence>
<dbReference type="EMBL" id="CACSHJ010000087">
    <property type="protein sequence ID" value="CAA0264041.1"/>
    <property type="molecule type" value="Genomic_DNA"/>
</dbReference>
<dbReference type="InterPro" id="IPR015424">
    <property type="entry name" value="PyrdxlP-dep_Trfase"/>
</dbReference>
<evidence type="ECO:0000256" key="10">
    <source>
        <dbReference type="PIRSR" id="PIRSR001434-2"/>
    </source>
</evidence>
<evidence type="ECO:0000313" key="13">
    <source>
        <dbReference type="Proteomes" id="UP000434276"/>
    </source>
</evidence>
<dbReference type="GO" id="GO:0009086">
    <property type="term" value="P:methionine biosynthetic process"/>
    <property type="evidence" value="ECO:0007669"/>
    <property type="project" value="UniProtKB-KW"/>
</dbReference>
<dbReference type="CDD" id="cd00614">
    <property type="entry name" value="CGS_like"/>
    <property type="match status" value="1"/>
</dbReference>
<dbReference type="GO" id="GO:0019346">
    <property type="term" value="P:transsulfuration"/>
    <property type="evidence" value="ECO:0007669"/>
    <property type="project" value="InterPro"/>
</dbReference>
<comment type="catalytic activity">
    <reaction evidence="8">
        <text>O-phospho-L-homoserine + L-cysteine = L,L-cystathionine + phosphate</text>
        <dbReference type="Rhea" id="RHEA:80891"/>
        <dbReference type="ChEBI" id="CHEBI:35235"/>
        <dbReference type="ChEBI" id="CHEBI:43474"/>
        <dbReference type="ChEBI" id="CHEBI:57590"/>
        <dbReference type="ChEBI" id="CHEBI:58161"/>
        <dbReference type="EC" id="2.5.1.160"/>
    </reaction>
</comment>
<proteinExistence type="inferred from homology"/>
<organism evidence="12 13">
    <name type="scientific">Arabidopsis thaliana</name>
    <name type="common">Mouse-ear cress</name>
    <dbReference type="NCBI Taxonomy" id="3702"/>
    <lineage>
        <taxon>Eukaryota</taxon>
        <taxon>Viridiplantae</taxon>
        <taxon>Streptophyta</taxon>
        <taxon>Embryophyta</taxon>
        <taxon>Tracheophyta</taxon>
        <taxon>Spermatophyta</taxon>
        <taxon>Magnoliopsida</taxon>
        <taxon>eudicotyledons</taxon>
        <taxon>Gunneridae</taxon>
        <taxon>Pentapetalae</taxon>
        <taxon>rosids</taxon>
        <taxon>malvids</taxon>
        <taxon>Brassicales</taxon>
        <taxon>Brassicaceae</taxon>
        <taxon>Camelineae</taxon>
        <taxon>Arabidopsis</taxon>
    </lineage>
</organism>
<keyword evidence="5" id="KW-0486">Methionine biosynthesis</keyword>
<dbReference type="PANTHER" id="PTHR43379">
    <property type="entry name" value="CYSTATHIONINE GAMMA-SYNTHASE"/>
    <property type="match status" value="1"/>
</dbReference>
<dbReference type="Gene3D" id="3.40.640.10">
    <property type="entry name" value="Type I PLP-dependent aspartate aminotransferase-like (Major domain)"/>
    <property type="match status" value="1"/>
</dbReference>
<dbReference type="FunFam" id="3.90.1150.10:FF:000033">
    <property type="entry name" value="Cystathionine gamma-synthase"/>
    <property type="match status" value="1"/>
</dbReference>
<evidence type="ECO:0000256" key="7">
    <source>
        <dbReference type="ARBA" id="ARBA00093222"/>
    </source>
</evidence>
<dbReference type="SUPFAM" id="SSF53383">
    <property type="entry name" value="PLP-dependent transferases"/>
    <property type="match status" value="1"/>
</dbReference>
<accession>A0A5S9WIG0</accession>
<dbReference type="InterPro" id="IPR044639">
    <property type="entry name" value="CGS1/2"/>
</dbReference>
<sequence>MNNLKPSFLSSDGSLSVHAGERLRRDMKTSSITTPVVNTTTYFFKDTTELIDFKEKRIDLYEYARYGNPTTMALEEKISALEGAESTLVMASGMYASNVMLLALVPTNGHIVATKDCYKETTIFMENFLTKLGITVTFIDSDDIAGLKTLVNNHEVSLFFTESPTNPRGTLVCIDATIATPINQKTLALGADLVHHSATKYIGGHNDVLAGSISGSMELVSKIRNLHKLLGGTLNPNAAYLLIRGMKTMHLRVRQQNSTGMKMAQVLEAHPKVSRVYYLGLPSHPEHLIAKRQMTGIGGLVSFEIDGDLKTTIKFIDALKIPYLAASFGGCESLVDQLATGIWDIPREERLKDGFQDNLVRFSFGIEDFEDIKADVLHALETI</sequence>
<evidence type="ECO:0000256" key="4">
    <source>
        <dbReference type="ARBA" id="ARBA00022898"/>
    </source>
</evidence>
<dbReference type="ExpressionAtlas" id="A0A5S9WIG0">
    <property type="expression patterns" value="baseline and differential"/>
</dbReference>